<gene>
    <name evidence="5" type="ORF">IDH45_30880</name>
</gene>
<evidence type="ECO:0000256" key="1">
    <source>
        <dbReference type="ARBA" id="ARBA00023015"/>
    </source>
</evidence>
<evidence type="ECO:0000256" key="2">
    <source>
        <dbReference type="ARBA" id="ARBA00023125"/>
    </source>
</evidence>
<dbReference type="AlphaFoldDB" id="A0A927H2L7"/>
<reference evidence="5" key="1">
    <citation type="submission" date="2020-09" db="EMBL/GenBank/DDBJ databases">
        <title>A novel bacterium of genus Paenibacillus, isolated from South China Sea.</title>
        <authorList>
            <person name="Huang H."/>
            <person name="Mo K."/>
            <person name="Hu Y."/>
        </authorList>
    </citation>
    <scope>NUCLEOTIDE SEQUENCE</scope>
    <source>
        <strain evidence="5">IB182363</strain>
    </source>
</reference>
<dbReference type="InterPro" id="IPR011663">
    <property type="entry name" value="UTRA"/>
</dbReference>
<dbReference type="RefSeq" id="WP_190932002.1">
    <property type="nucleotide sequence ID" value="NZ_JACXJA010000057.1"/>
</dbReference>
<keyword evidence="6" id="KW-1185">Reference proteome</keyword>
<evidence type="ECO:0000313" key="6">
    <source>
        <dbReference type="Proteomes" id="UP000639396"/>
    </source>
</evidence>
<dbReference type="SUPFAM" id="SSF46785">
    <property type="entry name" value="Winged helix' DNA-binding domain"/>
    <property type="match status" value="1"/>
</dbReference>
<keyword evidence="2" id="KW-0238">DNA-binding</keyword>
<dbReference type="EMBL" id="JACXJA010000057">
    <property type="protein sequence ID" value="MBD2866386.1"/>
    <property type="molecule type" value="Genomic_DNA"/>
</dbReference>
<dbReference type="GO" id="GO:0003677">
    <property type="term" value="F:DNA binding"/>
    <property type="evidence" value="ECO:0007669"/>
    <property type="project" value="UniProtKB-KW"/>
</dbReference>
<dbReference type="InterPro" id="IPR028978">
    <property type="entry name" value="Chorismate_lyase_/UTRA_dom_sf"/>
</dbReference>
<dbReference type="Pfam" id="PF00392">
    <property type="entry name" value="GntR"/>
    <property type="match status" value="1"/>
</dbReference>
<dbReference type="PANTHER" id="PTHR44846">
    <property type="entry name" value="MANNOSYL-D-GLYCERATE TRANSPORT/METABOLISM SYSTEM REPRESSOR MNGR-RELATED"/>
    <property type="match status" value="1"/>
</dbReference>
<evidence type="ECO:0000313" key="5">
    <source>
        <dbReference type="EMBL" id="MBD2866386.1"/>
    </source>
</evidence>
<protein>
    <submittedName>
        <fullName evidence="5">GntR family transcriptional regulator</fullName>
    </submittedName>
</protein>
<dbReference type="GO" id="GO:0003700">
    <property type="term" value="F:DNA-binding transcription factor activity"/>
    <property type="evidence" value="ECO:0007669"/>
    <property type="project" value="InterPro"/>
</dbReference>
<name>A0A927H2L7_9BACL</name>
<dbReference type="InterPro" id="IPR000524">
    <property type="entry name" value="Tscrpt_reg_HTH_GntR"/>
</dbReference>
<dbReference type="PROSITE" id="PS50949">
    <property type="entry name" value="HTH_GNTR"/>
    <property type="match status" value="1"/>
</dbReference>
<evidence type="ECO:0000259" key="4">
    <source>
        <dbReference type="PROSITE" id="PS50949"/>
    </source>
</evidence>
<dbReference type="Gene3D" id="3.40.1410.10">
    <property type="entry name" value="Chorismate lyase-like"/>
    <property type="match status" value="1"/>
</dbReference>
<accession>A0A927H2L7</accession>
<dbReference type="SMART" id="SM00866">
    <property type="entry name" value="UTRA"/>
    <property type="match status" value="1"/>
</dbReference>
<dbReference type="PRINTS" id="PR00035">
    <property type="entry name" value="HTHGNTR"/>
</dbReference>
<dbReference type="CDD" id="cd07377">
    <property type="entry name" value="WHTH_GntR"/>
    <property type="match status" value="1"/>
</dbReference>
<evidence type="ECO:0000256" key="3">
    <source>
        <dbReference type="ARBA" id="ARBA00023163"/>
    </source>
</evidence>
<dbReference type="Pfam" id="PF07702">
    <property type="entry name" value="UTRA"/>
    <property type="match status" value="1"/>
</dbReference>
<sequence length="225" mass="25972">MSRLIGEDGYADGKKLPSEKELAETYGVSRETIRKALKHLTQLGRVYSIRGSGHYVRHWVPQMESTLNRLTSITELIKQSQLVEGEMEVHFFKRVPTKDEAELLQIHPLDPVFVVDRIRTAGGEPLIFNQNVLPQSVVGEDFPLRYEKGSLLNCLRTRYRIDIAEAMTEVLAVRAEDLLPYRLKETGAPLLKFKQVHYDAKALPIFLSYDIMRNDVIRFFIRRVM</sequence>
<proteinExistence type="predicted"/>
<dbReference type="PANTHER" id="PTHR44846:SF17">
    <property type="entry name" value="GNTR-FAMILY TRANSCRIPTIONAL REGULATOR"/>
    <property type="match status" value="1"/>
</dbReference>
<dbReference type="Gene3D" id="1.10.10.10">
    <property type="entry name" value="Winged helix-like DNA-binding domain superfamily/Winged helix DNA-binding domain"/>
    <property type="match status" value="1"/>
</dbReference>
<keyword evidence="3" id="KW-0804">Transcription</keyword>
<organism evidence="5 6">
    <name type="scientific">Paenibacillus oceani</name>
    <dbReference type="NCBI Taxonomy" id="2772510"/>
    <lineage>
        <taxon>Bacteria</taxon>
        <taxon>Bacillati</taxon>
        <taxon>Bacillota</taxon>
        <taxon>Bacilli</taxon>
        <taxon>Bacillales</taxon>
        <taxon>Paenibacillaceae</taxon>
        <taxon>Paenibacillus</taxon>
    </lineage>
</organism>
<dbReference type="InterPro" id="IPR050679">
    <property type="entry name" value="Bact_HTH_transcr_reg"/>
</dbReference>
<dbReference type="GO" id="GO:0045892">
    <property type="term" value="P:negative regulation of DNA-templated transcription"/>
    <property type="evidence" value="ECO:0007669"/>
    <property type="project" value="TreeGrafter"/>
</dbReference>
<comment type="caution">
    <text evidence="5">The sequence shown here is derived from an EMBL/GenBank/DDBJ whole genome shotgun (WGS) entry which is preliminary data.</text>
</comment>
<dbReference type="Proteomes" id="UP000639396">
    <property type="component" value="Unassembled WGS sequence"/>
</dbReference>
<dbReference type="InterPro" id="IPR036388">
    <property type="entry name" value="WH-like_DNA-bd_sf"/>
</dbReference>
<dbReference type="InterPro" id="IPR036390">
    <property type="entry name" value="WH_DNA-bd_sf"/>
</dbReference>
<feature type="domain" description="HTH gntR-type" evidence="4">
    <location>
        <begin position="1"/>
        <end position="59"/>
    </location>
</feature>
<keyword evidence="1" id="KW-0805">Transcription regulation</keyword>
<dbReference type="SMART" id="SM00345">
    <property type="entry name" value="HTH_GNTR"/>
    <property type="match status" value="1"/>
</dbReference>
<dbReference type="SUPFAM" id="SSF64288">
    <property type="entry name" value="Chorismate lyase-like"/>
    <property type="match status" value="1"/>
</dbReference>